<dbReference type="GO" id="GO:0005634">
    <property type="term" value="C:nucleus"/>
    <property type="evidence" value="ECO:0007669"/>
    <property type="project" value="TreeGrafter"/>
</dbReference>
<dbReference type="Gene3D" id="2.30.42.10">
    <property type="match status" value="1"/>
</dbReference>
<dbReference type="PANTHER" id="PTHR24217:SF0">
    <property type="entry name" value="PDZ DOMAIN-CONTAINING PROTEIN"/>
    <property type="match status" value="1"/>
</dbReference>
<evidence type="ECO:0000313" key="7">
    <source>
        <dbReference type="EMBL" id="CAG6677472.1"/>
    </source>
</evidence>
<accession>A0A8D8T3X8</accession>
<dbReference type="PANTHER" id="PTHR24217">
    <property type="entry name" value="PUTATIVE-RELATED"/>
    <property type="match status" value="1"/>
</dbReference>
<feature type="region of interest" description="Disordered" evidence="5">
    <location>
        <begin position="80"/>
        <end position="325"/>
    </location>
</feature>
<keyword evidence="3" id="KW-0597">Phosphoprotein</keyword>
<dbReference type="PROSITE" id="PS50106">
    <property type="entry name" value="PDZ"/>
    <property type="match status" value="1"/>
</dbReference>
<protein>
    <submittedName>
        <fullName evidence="7">PDZ and LIM domain protein 7</fullName>
    </submittedName>
</protein>
<evidence type="ECO:0000256" key="3">
    <source>
        <dbReference type="ARBA" id="ARBA00022553"/>
    </source>
</evidence>
<evidence type="ECO:0000256" key="1">
    <source>
        <dbReference type="ARBA" id="ARBA00004496"/>
    </source>
</evidence>
<dbReference type="GO" id="GO:0030018">
    <property type="term" value="C:Z disc"/>
    <property type="evidence" value="ECO:0007669"/>
    <property type="project" value="TreeGrafter"/>
</dbReference>
<comment type="similarity">
    <text evidence="4">Belongs to the synaptopodin family.</text>
</comment>
<feature type="compositionally biased region" description="Basic and acidic residues" evidence="5">
    <location>
        <begin position="146"/>
        <end position="167"/>
    </location>
</feature>
<dbReference type="InterPro" id="IPR001478">
    <property type="entry name" value="PDZ"/>
</dbReference>
<dbReference type="SMART" id="SM00228">
    <property type="entry name" value="PDZ"/>
    <property type="match status" value="1"/>
</dbReference>
<dbReference type="GO" id="GO:0003779">
    <property type="term" value="F:actin binding"/>
    <property type="evidence" value="ECO:0007669"/>
    <property type="project" value="TreeGrafter"/>
</dbReference>
<evidence type="ECO:0000259" key="6">
    <source>
        <dbReference type="PROSITE" id="PS50106"/>
    </source>
</evidence>
<dbReference type="GO" id="GO:0032233">
    <property type="term" value="P:positive regulation of actin filament bundle assembly"/>
    <property type="evidence" value="ECO:0007669"/>
    <property type="project" value="TreeGrafter"/>
</dbReference>
<evidence type="ECO:0000256" key="2">
    <source>
        <dbReference type="ARBA" id="ARBA00022490"/>
    </source>
</evidence>
<feature type="compositionally biased region" description="Polar residues" evidence="5">
    <location>
        <begin position="207"/>
        <end position="218"/>
    </location>
</feature>
<feature type="compositionally biased region" description="Basic and acidic residues" evidence="5">
    <location>
        <begin position="106"/>
        <end position="131"/>
    </location>
</feature>
<dbReference type="InterPro" id="IPR051976">
    <property type="entry name" value="Synaptopodin_domain"/>
</dbReference>
<dbReference type="InterPro" id="IPR036034">
    <property type="entry name" value="PDZ_sf"/>
</dbReference>
<proteinExistence type="inferred from homology"/>
<dbReference type="EMBL" id="HBUF01242628">
    <property type="protein sequence ID" value="CAG6677472.1"/>
    <property type="molecule type" value="Transcribed_RNA"/>
</dbReference>
<dbReference type="AlphaFoldDB" id="A0A8D8T3X8"/>
<name>A0A8D8T3X8_9HEMI</name>
<dbReference type="Pfam" id="PF00595">
    <property type="entry name" value="PDZ"/>
    <property type="match status" value="1"/>
</dbReference>
<feature type="compositionally biased region" description="Low complexity" evidence="5">
    <location>
        <begin position="247"/>
        <end position="302"/>
    </location>
</feature>
<dbReference type="SUPFAM" id="SSF50156">
    <property type="entry name" value="PDZ domain-like"/>
    <property type="match status" value="1"/>
</dbReference>
<dbReference type="GO" id="GO:0015629">
    <property type="term" value="C:actin cytoskeleton"/>
    <property type="evidence" value="ECO:0007669"/>
    <property type="project" value="TreeGrafter"/>
</dbReference>
<dbReference type="FunFam" id="2.30.42.10:FF:000055">
    <property type="entry name" value="PDZ and LIM domain protein 3"/>
    <property type="match status" value="1"/>
</dbReference>
<feature type="domain" description="PDZ" evidence="6">
    <location>
        <begin position="11"/>
        <end position="86"/>
    </location>
</feature>
<feature type="compositionally biased region" description="Pro residues" evidence="5">
    <location>
        <begin position="237"/>
        <end position="246"/>
    </location>
</feature>
<sequence>MTSRVILLEGGPPWGFRMTSGAENSNIPLKISRVNPGSKAAQKGIREGDIITSINGQPSMKLNPTDAQKLLKQAGANLKLGLNENGANKKSDTRTKPKTQGQIETAKTENQSEPKEKESSGPEDKEEEFATVKKKGTWSPATTPEVQRKSLEDSVKEVTDQNKRVDQSEAPAPIWTPKSAPSSPTAQRKFKPVNFKSPTLSRKAGNVSRNAENSTVTKPPTPRSLPVSPSPSQSNVIPPPTPPPSLSTPDSPVQSRSGPISRSSSSELTSTQTLSQTLHSSTSQKSQQSTSQHTSSSYSSSSIPCPSVSPPTKESESYHYSAAES</sequence>
<evidence type="ECO:0000256" key="4">
    <source>
        <dbReference type="ARBA" id="ARBA00038161"/>
    </source>
</evidence>
<keyword evidence="2" id="KW-0963">Cytoplasm</keyword>
<comment type="subcellular location">
    <subcellularLocation>
        <location evidence="1">Cytoplasm</location>
    </subcellularLocation>
</comment>
<reference evidence="7" key="1">
    <citation type="submission" date="2021-05" db="EMBL/GenBank/DDBJ databases">
        <authorList>
            <person name="Alioto T."/>
            <person name="Alioto T."/>
            <person name="Gomez Garrido J."/>
        </authorList>
    </citation>
    <scope>NUCLEOTIDE SEQUENCE</scope>
</reference>
<evidence type="ECO:0000256" key="5">
    <source>
        <dbReference type="SAM" id="MobiDB-lite"/>
    </source>
</evidence>
<organism evidence="7">
    <name type="scientific">Cacopsylla melanoneura</name>
    <dbReference type="NCBI Taxonomy" id="428564"/>
    <lineage>
        <taxon>Eukaryota</taxon>
        <taxon>Metazoa</taxon>
        <taxon>Ecdysozoa</taxon>
        <taxon>Arthropoda</taxon>
        <taxon>Hexapoda</taxon>
        <taxon>Insecta</taxon>
        <taxon>Pterygota</taxon>
        <taxon>Neoptera</taxon>
        <taxon>Paraneoptera</taxon>
        <taxon>Hemiptera</taxon>
        <taxon>Sternorrhyncha</taxon>
        <taxon>Psylloidea</taxon>
        <taxon>Psyllidae</taxon>
        <taxon>Psyllinae</taxon>
        <taxon>Cacopsylla</taxon>
    </lineage>
</organism>